<reference evidence="4 5" key="1">
    <citation type="submission" date="2023-09" db="EMBL/GenBank/DDBJ databases">
        <title>Novel taxa isolated from Blanes Bay.</title>
        <authorList>
            <person name="Rey-Velasco X."/>
            <person name="Lucena T."/>
        </authorList>
    </citation>
    <scope>NUCLEOTIDE SEQUENCE [LARGE SCALE GENOMIC DNA]</scope>
    <source>
        <strain evidence="4 5">S356</strain>
    </source>
</reference>
<accession>A0ABU3LBR0</accession>
<protein>
    <submittedName>
        <fullName evidence="4">Lamin tail domain-containing protein</fullName>
    </submittedName>
</protein>
<name>A0ABU3LBR0_9FLAO</name>
<feature type="chain" id="PRO_5045764276" evidence="2">
    <location>
        <begin position="22"/>
        <end position="696"/>
    </location>
</feature>
<dbReference type="NCBIfam" id="TIGR04183">
    <property type="entry name" value="Por_Secre_tail"/>
    <property type="match status" value="1"/>
</dbReference>
<evidence type="ECO:0000313" key="5">
    <source>
        <dbReference type="Proteomes" id="UP001257277"/>
    </source>
</evidence>
<dbReference type="Proteomes" id="UP001257277">
    <property type="component" value="Unassembled WGS sequence"/>
</dbReference>
<evidence type="ECO:0000256" key="1">
    <source>
        <dbReference type="ARBA" id="ARBA00022729"/>
    </source>
</evidence>
<organism evidence="4 5">
    <name type="scientific">Asprobacillus argus</name>
    <dbReference type="NCBI Taxonomy" id="3076534"/>
    <lineage>
        <taxon>Bacteria</taxon>
        <taxon>Pseudomonadati</taxon>
        <taxon>Bacteroidota</taxon>
        <taxon>Flavobacteriia</taxon>
        <taxon>Flavobacteriales</taxon>
        <taxon>Flavobacteriaceae</taxon>
        <taxon>Asprobacillus</taxon>
    </lineage>
</organism>
<dbReference type="InterPro" id="IPR026444">
    <property type="entry name" value="Secre_tail"/>
</dbReference>
<dbReference type="Pfam" id="PF18962">
    <property type="entry name" value="Por_Secre_tail"/>
    <property type="match status" value="1"/>
</dbReference>
<feature type="signal peptide" evidence="2">
    <location>
        <begin position="1"/>
        <end position="21"/>
    </location>
</feature>
<dbReference type="InterPro" id="IPR001322">
    <property type="entry name" value="Lamin_tail_dom"/>
</dbReference>
<dbReference type="RefSeq" id="WP_349240358.1">
    <property type="nucleotide sequence ID" value="NZ_JAVTTO010000001.1"/>
</dbReference>
<evidence type="ECO:0000256" key="2">
    <source>
        <dbReference type="SAM" id="SignalP"/>
    </source>
</evidence>
<proteinExistence type="predicted"/>
<feature type="domain" description="LTD" evidence="3">
    <location>
        <begin position="11"/>
        <end position="166"/>
    </location>
</feature>
<keyword evidence="5" id="KW-1185">Reference proteome</keyword>
<dbReference type="InterPro" id="IPR036415">
    <property type="entry name" value="Lamin_tail_dom_sf"/>
</dbReference>
<evidence type="ECO:0000259" key="3">
    <source>
        <dbReference type="PROSITE" id="PS51841"/>
    </source>
</evidence>
<keyword evidence="1 2" id="KW-0732">Signal</keyword>
<dbReference type="Pfam" id="PF00932">
    <property type="entry name" value="LTD"/>
    <property type="match status" value="1"/>
</dbReference>
<sequence length="696" mass="72234">MKKNYFLTLLLTFCFSAISFGQVIITELADPTNNSGARYVELYVVGPNSVDFTGWELIRYTNTNTTISSNTVDLTSLGTLTAGSYAIIAANETTFNSVYTGVTADINAGTGGPADSNGDDKIGIRDNNSTIIDIFGVPGENSNNANDAQNFEDGRAERVASVAAPAASWNAAEWDTDNDQGFGSGAQSAPGDYDPGTWIGASTSPTISASGSVGSLDYFENNGPSAEGSFNVSGANLTVDITVTAPTNFEVSTTSGSGFGSSVMLAQTGGTVNATTIYVRMVSGLGVNTYNGDVTMSSTGATNQTMAVSGTVSPAVPQFSYTAFLNDMNYVISVGGPSAEQDFTVEGLFLTADLVVTAPANFEVSLTSGSGFAGSVNITPSSGTVATTTVYIRLANGLAAGNYNGDITLSSTGVTNQTIAVNGNAYGAPTNSMVITGVYDGPLSGGTPKGVELFVLTEIPAGDLSLYGVSSVSNGGGSTAGNVEFGFPTNGSPIAAGTFIYVSTESTNFNTFFGMMPDYTTGVVAINGDDSIELYESGQIIDVYGDVNNDFSGEAYDYLDGWAYRNSNTGPEGTTFTSGNWSYSGVNALDGESDNGSATTPFPIGTYQNTTASLRDTTIEGFAAYPNPVNNKRFTITTNSISEKTVKIFNVLGRQVYATKFSSNNKLMDVSSLSMGVYILKVQEGSKIATKKLVVR</sequence>
<comment type="caution">
    <text evidence="4">The sequence shown here is derived from an EMBL/GenBank/DDBJ whole genome shotgun (WGS) entry which is preliminary data.</text>
</comment>
<evidence type="ECO:0000313" key="4">
    <source>
        <dbReference type="EMBL" id="MDT7831105.1"/>
    </source>
</evidence>
<dbReference type="PROSITE" id="PS51841">
    <property type="entry name" value="LTD"/>
    <property type="match status" value="1"/>
</dbReference>
<dbReference type="EMBL" id="JAVTTO010000001">
    <property type="protein sequence ID" value="MDT7831105.1"/>
    <property type="molecule type" value="Genomic_DNA"/>
</dbReference>
<dbReference type="SUPFAM" id="SSF74853">
    <property type="entry name" value="Lamin A/C globular tail domain"/>
    <property type="match status" value="1"/>
</dbReference>
<gene>
    <name evidence="4" type="ORF">RQM59_01870</name>
</gene>